<dbReference type="EMBL" id="CAXDID020000032">
    <property type="protein sequence ID" value="CAL5994672.1"/>
    <property type="molecule type" value="Genomic_DNA"/>
</dbReference>
<keyword evidence="2" id="KW-1185">Reference proteome</keyword>
<proteinExistence type="predicted"/>
<protein>
    <submittedName>
        <fullName evidence="1">Hypothetical_protein</fullName>
    </submittedName>
</protein>
<sequence>MGMKSLSFGRCVVRVHLIGVVVLGCVVHPAVRVELVRVGVGVSIRSAFKSGSHRENYFAYLLLLQSCPSYLKNSENEFPNSISDLKWKREWAIRYLLQT</sequence>
<evidence type="ECO:0000313" key="1">
    <source>
        <dbReference type="EMBL" id="CAL5994672.1"/>
    </source>
</evidence>
<evidence type="ECO:0000313" key="2">
    <source>
        <dbReference type="Proteomes" id="UP001642409"/>
    </source>
</evidence>
<gene>
    <name evidence="1" type="ORF">HINF_LOCUS13658</name>
</gene>
<dbReference type="PROSITE" id="PS51257">
    <property type="entry name" value="PROKAR_LIPOPROTEIN"/>
    <property type="match status" value="1"/>
</dbReference>
<organism evidence="1 2">
    <name type="scientific">Hexamita inflata</name>
    <dbReference type="NCBI Taxonomy" id="28002"/>
    <lineage>
        <taxon>Eukaryota</taxon>
        <taxon>Metamonada</taxon>
        <taxon>Diplomonadida</taxon>
        <taxon>Hexamitidae</taxon>
        <taxon>Hexamitinae</taxon>
        <taxon>Hexamita</taxon>
    </lineage>
</organism>
<accession>A0ABP1HHF0</accession>
<comment type="caution">
    <text evidence="1">The sequence shown here is derived from an EMBL/GenBank/DDBJ whole genome shotgun (WGS) entry which is preliminary data.</text>
</comment>
<dbReference type="Proteomes" id="UP001642409">
    <property type="component" value="Unassembled WGS sequence"/>
</dbReference>
<reference evidence="1 2" key="1">
    <citation type="submission" date="2024-07" db="EMBL/GenBank/DDBJ databases">
        <authorList>
            <person name="Akdeniz Z."/>
        </authorList>
    </citation>
    <scope>NUCLEOTIDE SEQUENCE [LARGE SCALE GENOMIC DNA]</scope>
</reference>
<name>A0ABP1HHF0_9EUKA</name>